<feature type="compositionally biased region" description="Basic and acidic residues" evidence="1">
    <location>
        <begin position="160"/>
        <end position="174"/>
    </location>
</feature>
<feature type="compositionally biased region" description="Low complexity" evidence="1">
    <location>
        <begin position="35"/>
        <end position="52"/>
    </location>
</feature>
<protein>
    <submittedName>
        <fullName evidence="2">Uncharacterized protein</fullName>
    </submittedName>
</protein>
<organism evidence="2 3">
    <name type="scientific">Vespula pensylvanica</name>
    <name type="common">Western yellow jacket</name>
    <name type="synonym">Wasp</name>
    <dbReference type="NCBI Taxonomy" id="30213"/>
    <lineage>
        <taxon>Eukaryota</taxon>
        <taxon>Metazoa</taxon>
        <taxon>Ecdysozoa</taxon>
        <taxon>Arthropoda</taxon>
        <taxon>Hexapoda</taxon>
        <taxon>Insecta</taxon>
        <taxon>Pterygota</taxon>
        <taxon>Neoptera</taxon>
        <taxon>Endopterygota</taxon>
        <taxon>Hymenoptera</taxon>
        <taxon>Apocrita</taxon>
        <taxon>Aculeata</taxon>
        <taxon>Vespoidea</taxon>
        <taxon>Vespidae</taxon>
        <taxon>Vespinae</taxon>
        <taxon>Vespula</taxon>
    </lineage>
</organism>
<evidence type="ECO:0000313" key="3">
    <source>
        <dbReference type="Proteomes" id="UP000600918"/>
    </source>
</evidence>
<comment type="caution">
    <text evidence="2">The sequence shown here is derived from an EMBL/GenBank/DDBJ whole genome shotgun (WGS) entry which is preliminary data.</text>
</comment>
<sequence length="191" mass="21001">MLCKFVSIKWKYIAINYPRGEFRVRVGSADSGNVRGPPAGRQAGRQAASRQAAGRHDGGYGGQSARRKERTPRPTLAFGNTEKIALTDWGSNGGGPCEHTGASANCLEIYQMITVSYGPRRMEPCPSVQRSNMEDHMSCGGVRKRDEEKEVEVEEEEKEEEGRSEHGAKVHERTYTNLNSLPPSSVSCDNA</sequence>
<gene>
    <name evidence="2" type="ORF">H0235_000601</name>
</gene>
<dbReference type="Proteomes" id="UP000600918">
    <property type="component" value="Unassembled WGS sequence"/>
</dbReference>
<feature type="region of interest" description="Disordered" evidence="1">
    <location>
        <begin position="124"/>
        <end position="191"/>
    </location>
</feature>
<feature type="compositionally biased region" description="Polar residues" evidence="1">
    <location>
        <begin position="175"/>
        <end position="191"/>
    </location>
</feature>
<reference evidence="2" key="1">
    <citation type="journal article" date="2020" name="G3 (Bethesda)">
        <title>High-Quality Assemblies for Three Invasive Social Wasps from the &lt;i&gt;Vespula&lt;/i&gt; Genus.</title>
        <authorList>
            <person name="Harrop T.W.R."/>
            <person name="Guhlin J."/>
            <person name="McLaughlin G.M."/>
            <person name="Permina E."/>
            <person name="Stockwell P."/>
            <person name="Gilligan J."/>
            <person name="Le Lec M.F."/>
            <person name="Gruber M.A.M."/>
            <person name="Quinn O."/>
            <person name="Lovegrove M."/>
            <person name="Duncan E.J."/>
            <person name="Remnant E.J."/>
            <person name="Van Eeckhoven J."/>
            <person name="Graham B."/>
            <person name="Knapp R.A."/>
            <person name="Langford K.W."/>
            <person name="Kronenberg Z."/>
            <person name="Press M.O."/>
            <person name="Eacker S.M."/>
            <person name="Wilson-Rankin E.E."/>
            <person name="Purcell J."/>
            <person name="Lester P.J."/>
            <person name="Dearden P.K."/>
        </authorList>
    </citation>
    <scope>NUCLEOTIDE SEQUENCE</scope>
    <source>
        <strain evidence="2">Volc-1</strain>
    </source>
</reference>
<evidence type="ECO:0000256" key="1">
    <source>
        <dbReference type="SAM" id="MobiDB-lite"/>
    </source>
</evidence>
<proteinExistence type="predicted"/>
<keyword evidence="3" id="KW-1185">Reference proteome</keyword>
<dbReference type="EMBL" id="JACSDY010000001">
    <property type="protein sequence ID" value="KAF7438210.1"/>
    <property type="molecule type" value="Genomic_DNA"/>
</dbReference>
<accession>A0A834PES6</accession>
<feature type="compositionally biased region" description="Acidic residues" evidence="1">
    <location>
        <begin position="149"/>
        <end position="159"/>
    </location>
</feature>
<feature type="compositionally biased region" description="Basic and acidic residues" evidence="1">
    <location>
        <begin position="132"/>
        <end position="148"/>
    </location>
</feature>
<feature type="region of interest" description="Disordered" evidence="1">
    <location>
        <begin position="29"/>
        <end position="79"/>
    </location>
</feature>
<name>A0A834PES6_VESPE</name>
<dbReference type="AlphaFoldDB" id="A0A834PES6"/>
<evidence type="ECO:0000313" key="2">
    <source>
        <dbReference type="EMBL" id="KAF7438210.1"/>
    </source>
</evidence>